<keyword evidence="2" id="KW-1185">Reference proteome</keyword>
<evidence type="ECO:0000313" key="1">
    <source>
        <dbReference type="EMBL" id="KAI4357897.1"/>
    </source>
</evidence>
<accession>A0ACB9QAV0</accession>
<proteinExistence type="predicted"/>
<gene>
    <name evidence="1" type="ORF">L6164_001814</name>
</gene>
<sequence length="161" mass="18267">MEDLNLLAADCVVISCCCQCLILQILIFVLLKLPCKFVKKTREYAKKKLQQKKRDKKVMKKEKGSSSYIEEIVRIHELSLRIEGDRAFEDVGGHNCGCCLEEVEKVMEELSRRGEFAFGSFWGREGPWPWGVPKTVTKDHSGDDGFVSYQIIEIVGSMSSA</sequence>
<evidence type="ECO:0000313" key="2">
    <source>
        <dbReference type="Proteomes" id="UP000828941"/>
    </source>
</evidence>
<name>A0ACB9QAV0_BAUVA</name>
<reference evidence="1 2" key="1">
    <citation type="journal article" date="2022" name="DNA Res.">
        <title>Chromosomal-level genome assembly of the orchid tree Bauhinia variegata (Leguminosae; Cercidoideae) supports the allotetraploid origin hypothesis of Bauhinia.</title>
        <authorList>
            <person name="Zhong Y."/>
            <person name="Chen Y."/>
            <person name="Zheng D."/>
            <person name="Pang J."/>
            <person name="Liu Y."/>
            <person name="Luo S."/>
            <person name="Meng S."/>
            <person name="Qian L."/>
            <person name="Wei D."/>
            <person name="Dai S."/>
            <person name="Zhou R."/>
        </authorList>
    </citation>
    <scope>NUCLEOTIDE SEQUENCE [LARGE SCALE GENOMIC DNA]</scope>
    <source>
        <strain evidence="1">BV-YZ2020</strain>
    </source>
</reference>
<comment type="caution">
    <text evidence="1">The sequence shown here is derived from an EMBL/GenBank/DDBJ whole genome shotgun (WGS) entry which is preliminary data.</text>
</comment>
<dbReference type="EMBL" id="CM039426">
    <property type="protein sequence ID" value="KAI4357897.1"/>
    <property type="molecule type" value="Genomic_DNA"/>
</dbReference>
<protein>
    <submittedName>
        <fullName evidence="1">Uncharacterized protein</fullName>
    </submittedName>
</protein>
<organism evidence="1 2">
    <name type="scientific">Bauhinia variegata</name>
    <name type="common">Purple orchid tree</name>
    <name type="synonym">Phanera variegata</name>
    <dbReference type="NCBI Taxonomy" id="167791"/>
    <lineage>
        <taxon>Eukaryota</taxon>
        <taxon>Viridiplantae</taxon>
        <taxon>Streptophyta</taxon>
        <taxon>Embryophyta</taxon>
        <taxon>Tracheophyta</taxon>
        <taxon>Spermatophyta</taxon>
        <taxon>Magnoliopsida</taxon>
        <taxon>eudicotyledons</taxon>
        <taxon>Gunneridae</taxon>
        <taxon>Pentapetalae</taxon>
        <taxon>rosids</taxon>
        <taxon>fabids</taxon>
        <taxon>Fabales</taxon>
        <taxon>Fabaceae</taxon>
        <taxon>Cercidoideae</taxon>
        <taxon>Cercideae</taxon>
        <taxon>Bauhiniinae</taxon>
        <taxon>Bauhinia</taxon>
    </lineage>
</organism>
<dbReference type="Proteomes" id="UP000828941">
    <property type="component" value="Chromosome 1"/>
</dbReference>